<dbReference type="PANTHER" id="PTHR43245:SF51">
    <property type="entry name" value="SHORT CHAIN DEHYDROGENASE_REDUCTASE FAMILY 42E, MEMBER 2"/>
    <property type="match status" value="1"/>
</dbReference>
<dbReference type="PANTHER" id="PTHR43245">
    <property type="entry name" value="BIFUNCTIONAL POLYMYXIN RESISTANCE PROTEIN ARNA"/>
    <property type="match status" value="1"/>
</dbReference>
<dbReference type="InterPro" id="IPR050177">
    <property type="entry name" value="Lipid_A_modif_metabolic_enz"/>
</dbReference>
<organism evidence="4">
    <name type="scientific">freshwater metagenome</name>
    <dbReference type="NCBI Taxonomy" id="449393"/>
    <lineage>
        <taxon>unclassified sequences</taxon>
        <taxon>metagenomes</taxon>
        <taxon>ecological metagenomes</taxon>
    </lineage>
</organism>
<reference evidence="4" key="1">
    <citation type="submission" date="2020-05" db="EMBL/GenBank/DDBJ databases">
        <authorList>
            <person name="Chiriac C."/>
            <person name="Salcher M."/>
            <person name="Ghai R."/>
            <person name="Kavagutti S V."/>
        </authorList>
    </citation>
    <scope>NUCLEOTIDE SEQUENCE</scope>
</reference>
<evidence type="ECO:0000256" key="2">
    <source>
        <dbReference type="ARBA" id="ARBA00023002"/>
    </source>
</evidence>
<dbReference type="Gene3D" id="3.40.50.720">
    <property type="entry name" value="NAD(P)-binding Rossmann-like Domain"/>
    <property type="match status" value="1"/>
</dbReference>
<feature type="domain" description="3-beta hydroxysteroid dehydrogenase/isomerase" evidence="3">
    <location>
        <begin position="4"/>
        <end position="238"/>
    </location>
</feature>
<evidence type="ECO:0000313" key="4">
    <source>
        <dbReference type="EMBL" id="CAB4648685.1"/>
    </source>
</evidence>
<dbReference type="SUPFAM" id="SSF51735">
    <property type="entry name" value="NAD(P)-binding Rossmann-fold domains"/>
    <property type="match status" value="1"/>
</dbReference>
<keyword evidence="2" id="KW-0560">Oxidoreductase</keyword>
<dbReference type="GO" id="GO:0016616">
    <property type="term" value="F:oxidoreductase activity, acting on the CH-OH group of donors, NAD or NADP as acceptor"/>
    <property type="evidence" value="ECO:0007669"/>
    <property type="project" value="InterPro"/>
</dbReference>
<dbReference type="EMBL" id="CAEZWJ010000009">
    <property type="protein sequence ID" value="CAB4648685.1"/>
    <property type="molecule type" value="Genomic_DNA"/>
</dbReference>
<protein>
    <submittedName>
        <fullName evidence="4">Unannotated protein</fullName>
    </submittedName>
</protein>
<dbReference type="Pfam" id="PF01073">
    <property type="entry name" value="3Beta_HSD"/>
    <property type="match status" value="1"/>
</dbReference>
<proteinExistence type="inferred from homology"/>
<gene>
    <name evidence="4" type="ORF">UFOPK2214_00432</name>
</gene>
<comment type="similarity">
    <text evidence="1">Belongs to the 3-beta-HSD family.</text>
</comment>
<evidence type="ECO:0000259" key="3">
    <source>
        <dbReference type="Pfam" id="PF01073"/>
    </source>
</evidence>
<accession>A0A6J6KKP1</accession>
<dbReference type="GO" id="GO:0006694">
    <property type="term" value="P:steroid biosynthetic process"/>
    <property type="evidence" value="ECO:0007669"/>
    <property type="project" value="InterPro"/>
</dbReference>
<dbReference type="InterPro" id="IPR002225">
    <property type="entry name" value="3Beta_OHSteriod_DH/Estase"/>
</dbReference>
<name>A0A6J6KKP1_9ZZZZ</name>
<dbReference type="InterPro" id="IPR036291">
    <property type="entry name" value="NAD(P)-bd_dom_sf"/>
</dbReference>
<sequence>MKVLVTGATSMIGRKTAEELLRRGHDVQILQRGSSDLEVPIFRGDIRDADAVQKAVSGCDVVIHAAAKVGIVGRISEFRDINVVGTQHVMSAAVAAGARGVVYVSSPSVSYSTTPVLGAVSPPARDDVLGHYSQTKSVAERAVLADTRIAAVALRPHLVWGPGDTQLVGRIVERARQRRLALVNNGEAVVDSTYIDNVSDALAAAAERVGVQENLSGRALVVSNGEPRTVASLVQSICSAANVSYAPRNIGLGAAVRLGKVIEAVYKLRPHSEPPLTAFTAYQLGISHWFDITETKELLQWSPRISLDEGFALLAQSFASPTE</sequence>
<evidence type="ECO:0000256" key="1">
    <source>
        <dbReference type="ARBA" id="ARBA00009219"/>
    </source>
</evidence>
<dbReference type="AlphaFoldDB" id="A0A6J6KKP1"/>